<reference evidence="1 2" key="1">
    <citation type="journal article" date="2016" name="Mol. Biol. Evol.">
        <title>Comparative Genomics of Early-Diverging Mushroom-Forming Fungi Provides Insights into the Origins of Lignocellulose Decay Capabilities.</title>
        <authorList>
            <person name="Nagy L.G."/>
            <person name="Riley R."/>
            <person name="Tritt A."/>
            <person name="Adam C."/>
            <person name="Daum C."/>
            <person name="Floudas D."/>
            <person name="Sun H."/>
            <person name="Yadav J.S."/>
            <person name="Pangilinan J."/>
            <person name="Larsson K.H."/>
            <person name="Matsuura K."/>
            <person name="Barry K."/>
            <person name="Labutti K."/>
            <person name="Kuo R."/>
            <person name="Ohm R.A."/>
            <person name="Bhattacharya S.S."/>
            <person name="Shirouzu T."/>
            <person name="Yoshinaga Y."/>
            <person name="Martin F.M."/>
            <person name="Grigoriev I.V."/>
            <person name="Hibbett D.S."/>
        </authorList>
    </citation>
    <scope>NUCLEOTIDE SEQUENCE [LARGE SCALE GENOMIC DNA]</scope>
    <source>
        <strain evidence="1 2">HHB10207 ss-3</strain>
    </source>
</reference>
<evidence type="ECO:0000313" key="2">
    <source>
        <dbReference type="Proteomes" id="UP000076798"/>
    </source>
</evidence>
<keyword evidence="2" id="KW-1185">Reference proteome</keyword>
<protein>
    <recommendedName>
        <fullName evidence="3">F-box domain-containing protein</fullName>
    </recommendedName>
</protein>
<sequence length="463" mass="52951">MPFESIPPELIALVIDFYEQDTLISEEESKERLKKTVALSQINRRFRREAIASRSLWTTIHLHWPTNHVNLFLERTRLPTQQHLSVYLDTRKASSQDLRKREKEWADFLSREMENIVSLDLAFFAERGSRVVSNALNDTPAPLLQSFTLCLDEAVSNNFGIVRLFDNHAPHLRVVRIYAGLPYDLSHFGGIREVTLRIGHNNFARLLEMLAGIPLAETITLNGVKDWHFERFPPAPFQPVALPACSTFTIRNVDASTAQFIFRNIHFTNLSNLSVYENMELVENSLMMSIFTVLPKLKPPTEPRTSLSLTFHPNRFVVEIAGLRYEVNWTKLYIHDFPRIVHILNRAISALETELPLHPTHLVIENSIVEQRRMKTSPLFLTLASLHVMLAHVFHVIPSVQTLDLKGSATAALRALCDPREKHLPKLRKINFPPASGQNMATVYDEKALKKFVGTRPAQLLLP</sequence>
<dbReference type="AlphaFoldDB" id="A0A165XGA7"/>
<name>A0A165XGA7_9AGAM</name>
<accession>A0A165XGA7</accession>
<dbReference type="OrthoDB" id="2269034at2759"/>
<gene>
    <name evidence="1" type="ORF">SISSUDRAFT_1133317</name>
</gene>
<proteinExistence type="predicted"/>
<dbReference type="EMBL" id="KV428376">
    <property type="protein sequence ID" value="KZT32166.1"/>
    <property type="molecule type" value="Genomic_DNA"/>
</dbReference>
<organism evidence="1 2">
    <name type="scientific">Sistotremastrum suecicum HHB10207 ss-3</name>
    <dbReference type="NCBI Taxonomy" id="1314776"/>
    <lineage>
        <taxon>Eukaryota</taxon>
        <taxon>Fungi</taxon>
        <taxon>Dikarya</taxon>
        <taxon>Basidiomycota</taxon>
        <taxon>Agaricomycotina</taxon>
        <taxon>Agaricomycetes</taxon>
        <taxon>Sistotremastrales</taxon>
        <taxon>Sistotremastraceae</taxon>
        <taxon>Sistotremastrum</taxon>
    </lineage>
</organism>
<evidence type="ECO:0000313" key="1">
    <source>
        <dbReference type="EMBL" id="KZT32166.1"/>
    </source>
</evidence>
<evidence type="ECO:0008006" key="3">
    <source>
        <dbReference type="Google" id="ProtNLM"/>
    </source>
</evidence>
<dbReference type="Proteomes" id="UP000076798">
    <property type="component" value="Unassembled WGS sequence"/>
</dbReference>